<feature type="region of interest" description="Disordered" evidence="1">
    <location>
        <begin position="1"/>
        <end position="26"/>
    </location>
</feature>
<comment type="caution">
    <text evidence="2">The sequence shown here is derived from an EMBL/GenBank/DDBJ whole genome shotgun (WGS) entry which is preliminary data.</text>
</comment>
<keyword evidence="3" id="KW-1185">Reference proteome</keyword>
<evidence type="ECO:0000313" key="3">
    <source>
        <dbReference type="Proteomes" id="UP000254771"/>
    </source>
</evidence>
<evidence type="ECO:0000256" key="1">
    <source>
        <dbReference type="SAM" id="MobiDB-lite"/>
    </source>
</evidence>
<protein>
    <recommendedName>
        <fullName evidence="4">DUF349 domain-containing protein</fullName>
    </recommendedName>
</protein>
<accession>A0A370DIK9</accession>
<gene>
    <name evidence="2" type="ORF">DIZ78_13235</name>
</gene>
<organism evidence="2 3">
    <name type="scientific">endosymbiont of Escarpia spicata</name>
    <dbReference type="NCBI Taxonomy" id="2200908"/>
    <lineage>
        <taxon>Bacteria</taxon>
        <taxon>Pseudomonadati</taxon>
        <taxon>Pseudomonadota</taxon>
        <taxon>Gammaproteobacteria</taxon>
        <taxon>sulfur-oxidizing symbionts</taxon>
    </lineage>
</organism>
<dbReference type="AlphaFoldDB" id="A0A370DIK9"/>
<proteinExistence type="predicted"/>
<dbReference type="Pfam" id="PF03993">
    <property type="entry name" value="DUF349"/>
    <property type="match status" value="2"/>
</dbReference>
<evidence type="ECO:0008006" key="4">
    <source>
        <dbReference type="Google" id="ProtNLM"/>
    </source>
</evidence>
<dbReference type="InterPro" id="IPR007139">
    <property type="entry name" value="DUF349"/>
</dbReference>
<sequence>MAGSPKGCAEKRTLRDSRNMEQPDQTGARIEHTWEILLLKTIRWKNMLADLFKPAWKSSSIEKRLKAISKMDSASSEKQKILTQLAADDEDVSICIAAIQKLTSAAALHEISIKHSNHSVCVEAEKRVNELMSTRCSLNKDQYHDLLNRYPELKSRIAAHADISSVRSEAIQSLSTNQLLEVLGLTIFTDSRQLVAEKLTNIEALESARKILRGKDKNAERILKEKIDEFRRQEQQHVKNLTTVEKLSEEIEYLASRDWRPEFKAKLLVHRKHWDNLDFEIDPDTNQRYQTARKIVDSRFEEQSIREETHLCQQQLVHEIEAFLQNVARRDLTSSIESLSKTLNRLDQFSSSWQQLAVKARPTFVIHDQYDKLVSALQSATQLVLQATDILRDESVTELDESDVSGKTKAANKLAENSQELSAALKNHKWPSAYGELQVATELQAQLTDWRKTQKKSAAEREQKLDLLHNKISSIFRFSRTGNLARAKQFCERVEKGLHPFEGKDRLALEERFEKARKALGDMDDWKDFATEPKYIELCEKMELLGASKQHPDKLSGEIKNLQKLWKKLGHSDISDQYWPRFKQAADKVYQPCAEFFNERHKIRKTHLEQRQQYVEQMHKLLEGTDWDNNPDYRAVQSSARSISNNFANIKDVERNEGQKQWKQFSKFKDDVFAKLDVAYEANIRLKHDLIKQTETLAEAVVKEENLAQLKALQIRWKQIGITKRNQDQKAWSEFKKQCDIVYNKVQELRQGKRDKTDQCLQGHY</sequence>
<dbReference type="Proteomes" id="UP000254771">
    <property type="component" value="Unassembled WGS sequence"/>
</dbReference>
<reference evidence="2 3" key="1">
    <citation type="journal article" date="2018" name="ISME J.">
        <title>Endosymbiont genomes yield clues of tubeworm success.</title>
        <authorList>
            <person name="Li Y."/>
            <person name="Liles M.R."/>
            <person name="Halanych K.M."/>
        </authorList>
    </citation>
    <scope>NUCLEOTIDE SEQUENCE [LARGE SCALE GENOMIC DNA]</scope>
    <source>
        <strain evidence="2">A1462</strain>
    </source>
</reference>
<feature type="compositionally biased region" description="Basic and acidic residues" evidence="1">
    <location>
        <begin position="8"/>
        <end position="21"/>
    </location>
</feature>
<name>A0A370DIK9_9GAMM</name>
<evidence type="ECO:0000313" key="2">
    <source>
        <dbReference type="EMBL" id="RDH84194.1"/>
    </source>
</evidence>
<dbReference type="EMBL" id="QFXE01000017">
    <property type="protein sequence ID" value="RDH84194.1"/>
    <property type="molecule type" value="Genomic_DNA"/>
</dbReference>